<protein>
    <recommendedName>
        <fullName evidence="4">Protein-L-isoaspartate O-methyltransferase</fullName>
        <ecNumber evidence="3">2.1.1.77</ecNumber>
    </recommendedName>
    <alternativeName>
        <fullName evidence="11">L-isoaspartyl protein carboxyl methyltransferase</fullName>
    </alternativeName>
    <alternativeName>
        <fullName evidence="9">Protein L-isoaspartyl methyltransferase</fullName>
    </alternativeName>
    <alternativeName>
        <fullName evidence="10">Protein-beta-aspartate methyltransferase</fullName>
    </alternativeName>
</protein>
<evidence type="ECO:0000256" key="7">
    <source>
        <dbReference type="ARBA" id="ARBA00022679"/>
    </source>
</evidence>
<evidence type="ECO:0000256" key="6">
    <source>
        <dbReference type="ARBA" id="ARBA00022603"/>
    </source>
</evidence>
<dbReference type="InterPro" id="IPR000682">
    <property type="entry name" value="PCMT"/>
</dbReference>
<evidence type="ECO:0000256" key="4">
    <source>
        <dbReference type="ARBA" id="ARBA00013346"/>
    </source>
</evidence>
<dbReference type="Proteomes" id="UP000637980">
    <property type="component" value="Unassembled WGS sequence"/>
</dbReference>
<evidence type="ECO:0000256" key="10">
    <source>
        <dbReference type="ARBA" id="ARBA00031323"/>
    </source>
</evidence>
<name>A0ABQ3E7G7_9HYPH</name>
<evidence type="ECO:0000256" key="8">
    <source>
        <dbReference type="ARBA" id="ARBA00022691"/>
    </source>
</evidence>
<dbReference type="EC" id="2.1.1.77" evidence="3"/>
<evidence type="ECO:0000313" key="13">
    <source>
        <dbReference type="Proteomes" id="UP000637980"/>
    </source>
</evidence>
<keyword evidence="8" id="KW-0949">S-adenosyl-L-methionine</keyword>
<keyword evidence="7" id="KW-0808">Transferase</keyword>
<evidence type="ECO:0000256" key="2">
    <source>
        <dbReference type="ARBA" id="ARBA00005369"/>
    </source>
</evidence>
<evidence type="ECO:0000256" key="9">
    <source>
        <dbReference type="ARBA" id="ARBA00030757"/>
    </source>
</evidence>
<evidence type="ECO:0000313" key="12">
    <source>
        <dbReference type="EMBL" id="GHB25628.1"/>
    </source>
</evidence>
<evidence type="ECO:0000256" key="3">
    <source>
        <dbReference type="ARBA" id="ARBA00011890"/>
    </source>
</evidence>
<dbReference type="Pfam" id="PF01135">
    <property type="entry name" value="PCMT"/>
    <property type="match status" value="1"/>
</dbReference>
<gene>
    <name evidence="12" type="ORF">GCM10007094_12150</name>
</gene>
<evidence type="ECO:0000256" key="1">
    <source>
        <dbReference type="ARBA" id="ARBA00004496"/>
    </source>
</evidence>
<comment type="subcellular location">
    <subcellularLocation>
        <location evidence="1">Cytoplasm</location>
    </subcellularLocation>
</comment>
<organism evidence="12 13">
    <name type="scientific">Pseudovibrio japonicus</name>
    <dbReference type="NCBI Taxonomy" id="366534"/>
    <lineage>
        <taxon>Bacteria</taxon>
        <taxon>Pseudomonadati</taxon>
        <taxon>Pseudomonadota</taxon>
        <taxon>Alphaproteobacteria</taxon>
        <taxon>Hyphomicrobiales</taxon>
        <taxon>Stappiaceae</taxon>
        <taxon>Pseudovibrio</taxon>
    </lineage>
</organism>
<accession>A0ABQ3E7G7</accession>
<comment type="caution">
    <text evidence="12">The sequence shown here is derived from an EMBL/GenBank/DDBJ whole genome shotgun (WGS) entry which is preliminary data.</text>
</comment>
<dbReference type="Gene3D" id="3.40.50.150">
    <property type="entry name" value="Vaccinia Virus protein VP39"/>
    <property type="match status" value="1"/>
</dbReference>
<sequence>MSENAYALEVCYNLRGGNRALLLDAFANVRKEDFLFPPPWYVAITTPGYGRRAVLRDPAELYQDMLVELVPEDRINTGQPSLWAQIFNWSDLKPGMTVYESGSGLGYFTAIIAHIVGPQGTVYFDEPHEKLRDQCRKNLQGLANVHAKYPGTSLDRTYLCYGTTTIPAELYRNTKMRGQIVFPFTDSWGHGYFVILKRKKKSCDLKVGSPCSFVTSRDYKNSAFANELADLHDMTIDNRFVEQALDNTELDVAKMIDLALEAS</sequence>
<keyword evidence="5" id="KW-0963">Cytoplasm</keyword>
<dbReference type="InterPro" id="IPR029063">
    <property type="entry name" value="SAM-dependent_MTases_sf"/>
</dbReference>
<dbReference type="EMBL" id="BMXE01000002">
    <property type="protein sequence ID" value="GHB25628.1"/>
    <property type="molecule type" value="Genomic_DNA"/>
</dbReference>
<reference evidence="13" key="1">
    <citation type="journal article" date="2019" name="Int. J. Syst. Evol. Microbiol.">
        <title>The Global Catalogue of Microorganisms (GCM) 10K type strain sequencing project: providing services to taxonomists for standard genome sequencing and annotation.</title>
        <authorList>
            <consortium name="The Broad Institute Genomics Platform"/>
            <consortium name="The Broad Institute Genome Sequencing Center for Infectious Disease"/>
            <person name="Wu L."/>
            <person name="Ma J."/>
        </authorList>
    </citation>
    <scope>NUCLEOTIDE SEQUENCE [LARGE SCALE GENOMIC DNA]</scope>
    <source>
        <strain evidence="13">KCTC 12861</strain>
    </source>
</reference>
<evidence type="ECO:0000256" key="11">
    <source>
        <dbReference type="ARBA" id="ARBA00031350"/>
    </source>
</evidence>
<proteinExistence type="inferred from homology"/>
<comment type="similarity">
    <text evidence="2">Belongs to the methyltransferase superfamily. L-isoaspartyl/D-aspartyl protein methyltransferase family.</text>
</comment>
<dbReference type="PANTHER" id="PTHR11579">
    <property type="entry name" value="PROTEIN-L-ISOASPARTATE O-METHYLTRANSFERASE"/>
    <property type="match status" value="1"/>
</dbReference>
<dbReference type="RefSeq" id="WP_189435881.1">
    <property type="nucleotide sequence ID" value="NZ_BMXE01000002.1"/>
</dbReference>
<evidence type="ECO:0000256" key="5">
    <source>
        <dbReference type="ARBA" id="ARBA00022490"/>
    </source>
</evidence>
<dbReference type="SUPFAM" id="SSF53335">
    <property type="entry name" value="S-adenosyl-L-methionine-dependent methyltransferases"/>
    <property type="match status" value="1"/>
</dbReference>
<keyword evidence="13" id="KW-1185">Reference proteome</keyword>
<keyword evidence="6" id="KW-0489">Methyltransferase</keyword>
<dbReference type="PANTHER" id="PTHR11579:SF0">
    <property type="entry name" value="PROTEIN-L-ISOASPARTATE(D-ASPARTATE) O-METHYLTRANSFERASE"/>
    <property type="match status" value="1"/>
</dbReference>